<organism evidence="2">
    <name type="scientific">Carrot yellow leaf virus</name>
    <dbReference type="NCBI Taxonomy" id="656190"/>
    <lineage>
        <taxon>Viruses</taxon>
        <taxon>Riboviria</taxon>
        <taxon>Orthornavirae</taxon>
        <taxon>Kitrinoviricota</taxon>
        <taxon>Alsuviricetes</taxon>
        <taxon>Martellivirales</taxon>
        <taxon>Closteroviridae</taxon>
        <taxon>Closterovirus</taxon>
        <taxon>Closterovirus flavicarotae</taxon>
    </lineage>
</organism>
<dbReference type="EMBL" id="KF533698">
    <property type="protein sequence ID" value="AHA85427.1"/>
    <property type="molecule type" value="Genomic_RNA"/>
</dbReference>
<feature type="domain" description="Suppressor of RNA silencing P21-like N-terminal" evidence="1">
    <location>
        <begin position="1"/>
        <end position="94"/>
    </location>
</feature>
<evidence type="ECO:0000313" key="2">
    <source>
        <dbReference type="EMBL" id="AHA85427.1"/>
    </source>
</evidence>
<proteinExistence type="predicted"/>
<dbReference type="Pfam" id="PF11757">
    <property type="entry name" value="RSS_P20"/>
    <property type="match status" value="1"/>
</dbReference>
<name>A0A0A0P4V2_9CLOS</name>
<sequence length="214" mass="24790">MKLYISIYEYIALVSEISRLLDLVSESEGAITYDKFKEFRYRFVHLTMLIPSLKSDLNDSLRDEGFSMQSEKKEQLVLFEKTCSDVQSKLRRTIVRSYSVSSPLDLVVFFCKKHYEMRCCDYSTVMHDKVKPSCDAVLREISNTFGVDVSPRSFENGGFLTLKDTSFRHLFKDCFGVDEENIRRLLNERETGSSLFSVEPYVPKYVSEGAESHN</sequence>
<accession>A0A0A0P4V2</accession>
<protein>
    <submittedName>
        <fullName evidence="2">ORF10</fullName>
    </submittedName>
</protein>
<reference evidence="2" key="1">
    <citation type="journal article" date="2014" name="PLoS ONE">
        <title>Carrot yellow leaf virus Is Associated with Carrot Internal Necrosis.</title>
        <authorList>
            <person name="Adams I.P."/>
            <person name="Skelton A."/>
            <person name="Macarthur R."/>
            <person name="Hodges T."/>
            <person name="Hinds H."/>
            <person name="Flint L."/>
            <person name="Nath P.D."/>
            <person name="Boonham N."/>
            <person name="Fox A."/>
        </authorList>
    </citation>
    <scope>NUCLEOTIDE SEQUENCE</scope>
    <source>
        <strain evidence="2">CYLV_S11</strain>
    </source>
</reference>
<dbReference type="InterPro" id="IPR021742">
    <property type="entry name" value="RSS_P20_N"/>
</dbReference>
<evidence type="ECO:0000259" key="1">
    <source>
        <dbReference type="Pfam" id="PF11757"/>
    </source>
</evidence>